<dbReference type="FunFam" id="3.30.200.20:FF:000470">
    <property type="entry name" value="Serine/threonine-protein kinase RAD53"/>
    <property type="match status" value="1"/>
</dbReference>
<dbReference type="SMART" id="SM00240">
    <property type="entry name" value="FHA"/>
    <property type="match status" value="1"/>
</dbReference>
<evidence type="ECO:0000256" key="8">
    <source>
        <dbReference type="ARBA" id="ARBA00030237"/>
    </source>
</evidence>
<dbReference type="OrthoDB" id="504170at2759"/>
<dbReference type="SUPFAM" id="SSF56112">
    <property type="entry name" value="Protein kinase-like (PK-like)"/>
    <property type="match status" value="1"/>
</dbReference>
<dbReference type="GO" id="GO:0004674">
    <property type="term" value="F:protein serine/threonine kinase activity"/>
    <property type="evidence" value="ECO:0007669"/>
    <property type="project" value="InterPro"/>
</dbReference>
<dbReference type="Proteomes" id="UP000319663">
    <property type="component" value="Unassembled WGS sequence"/>
</dbReference>
<dbReference type="GO" id="GO:0034045">
    <property type="term" value="C:phagophore assembly site membrane"/>
    <property type="evidence" value="ECO:0007669"/>
    <property type="project" value="UniProtKB-SubCell"/>
</dbReference>
<dbReference type="InterPro" id="IPR011009">
    <property type="entry name" value="Kinase-like_dom_sf"/>
</dbReference>
<dbReference type="InterPro" id="IPR017441">
    <property type="entry name" value="Protein_kinase_ATP_BS"/>
</dbReference>
<evidence type="ECO:0000313" key="13">
    <source>
        <dbReference type="EMBL" id="TQB70131.1"/>
    </source>
</evidence>
<comment type="similarity">
    <text evidence="2">Belongs to the protein kinase superfamily. CAMK Ser/Thr protein kinase family. CHEK2 subfamily.</text>
</comment>
<evidence type="ECO:0000256" key="3">
    <source>
        <dbReference type="ARBA" id="ARBA00018572"/>
    </source>
</evidence>
<protein>
    <recommendedName>
        <fullName evidence="3">Serine/threonine-protein kinase ATG1</fullName>
    </recommendedName>
    <alternativeName>
        <fullName evidence="8">Autophagy-related protein 1</fullName>
    </alternativeName>
    <alternativeName>
        <fullName evidence="4">Serine/threonine-protein kinase atg1</fullName>
    </alternativeName>
</protein>
<gene>
    <name evidence="13" type="ORF">MPDQ_000909</name>
</gene>
<evidence type="ECO:0000256" key="6">
    <source>
        <dbReference type="ARBA" id="ARBA00022840"/>
    </source>
</evidence>
<evidence type="ECO:0000256" key="10">
    <source>
        <dbReference type="SAM" id="MobiDB-lite"/>
    </source>
</evidence>
<dbReference type="Pfam" id="PF00069">
    <property type="entry name" value="Pkinase"/>
    <property type="match status" value="1"/>
</dbReference>
<dbReference type="SMART" id="SM00220">
    <property type="entry name" value="S_TKc"/>
    <property type="match status" value="1"/>
</dbReference>
<dbReference type="SUPFAM" id="SSF49879">
    <property type="entry name" value="SMAD/FHA domain"/>
    <property type="match status" value="1"/>
</dbReference>
<evidence type="ECO:0000313" key="14">
    <source>
        <dbReference type="Proteomes" id="UP000319663"/>
    </source>
</evidence>
<sequence>MEATQESTQPYSDPRRIGLSNSGLHDQDLADIICILHPNSHAAHDAVAATASKSHQHILQRDELAHGDSGTSVLDIALRLSSEVCDPSGGFYFGRNPQRSDILLSTDDSAKRISNTHFRIYLTSDGILMLQDTSTNGTIVDDCRLRKGSNSSRMLTNGSVIQVVCGGKAVEEVRFIVRIPTREGFAREYTQNLIRYFERIQKYVAENQRFKKPPVPQQSALQWTVGNAYGMHWTGGAMYNVTGQIGKGAFATVYKLATKQHGVVYAAKELDKRRFMKNGVLDQKVDNEMKIMKDLKHPNIVQYIDHHEHERWIYIIMEYVPGGELSTYLQSHGKIPEDMVKTMTRQLLHALQYLHRRRITHRDIKPDNILIASLDPLKVKLSDFGLSKVVQEETFLKTFCGTLLYCAPEVYPEYQNYRGGELKKRRRLGDPPPKTSPYGQSVDMWSLGAVLFHILCGEPPYMGRGDDKGSQMLRNIMTTDPDFGLLRKAGVSEEGIDFVGRLLNRNPSSRPDEQACFTHEWIANVADVDEYERDDHFLFPIGETGLSDIGEDLEDELDASQLSLYDKDGQGLGQVNEPEDDAQVKRRRFDYPPLIPYPSLPNLESFNPVESIPESSRGRLFGEITASVRRSSKVFQASLGEFGEDGFSVHDFVSSSGESINDRNSVYSVVSLPQIPFGGSAPSLMGAENLVGQLNMNSSPKMDDPVLEGPIRLLSSEHMKGIGTSDDSDDDRLRVSINEDTPKPDRFHRRTSLTVPETASECSSDDNFGIEAPELSDNELAVTIDAVTRREITGAPETETGEKDYNGNDNGYNISADNLPSSLAAQIPPTPESVTGTPFNKARPLLGKLTTIPGSIFDLTLELENRMTSWGRGPQASICYPDRMDTRIPAYALEVTFWAPAIEARIAAGEDWKTVPDVMTILSTKARRCIWVNGVELHRGPQDGQGKLGFQYGKLYTNDIITVYEHKDKFLKFQCEFYHGDSARTRPENERGFIVRKVLMSKEDVNAKRLPIQRGSFESHK</sequence>
<dbReference type="PANTHER" id="PTHR24348">
    <property type="entry name" value="SERINE/THREONINE-PROTEIN KINASE UNC-51-RELATED"/>
    <property type="match status" value="1"/>
</dbReference>
<evidence type="ECO:0000256" key="5">
    <source>
        <dbReference type="ARBA" id="ARBA00022741"/>
    </source>
</evidence>
<keyword evidence="6 9" id="KW-0067">ATP-binding</keyword>
<dbReference type="GO" id="GO:0006914">
    <property type="term" value="P:autophagy"/>
    <property type="evidence" value="ECO:0007669"/>
    <property type="project" value="UniProtKB-KW"/>
</dbReference>
<keyword evidence="7" id="KW-0072">Autophagy</keyword>
<keyword evidence="5 9" id="KW-0547">Nucleotide-binding</keyword>
<evidence type="ECO:0000256" key="7">
    <source>
        <dbReference type="ARBA" id="ARBA00023006"/>
    </source>
</evidence>
<dbReference type="EMBL" id="VIFY01000120">
    <property type="protein sequence ID" value="TQB70131.1"/>
    <property type="molecule type" value="Genomic_DNA"/>
</dbReference>
<comment type="caution">
    <text evidence="13">The sequence shown here is derived from an EMBL/GenBank/DDBJ whole genome shotgun (WGS) entry which is preliminary data.</text>
</comment>
<evidence type="ECO:0000256" key="9">
    <source>
        <dbReference type="PROSITE-ProRule" id="PRU10141"/>
    </source>
</evidence>
<organism evidence="13 14">
    <name type="scientific">Monascus purpureus</name>
    <name type="common">Red mold</name>
    <name type="synonym">Monascus anka</name>
    <dbReference type="NCBI Taxonomy" id="5098"/>
    <lineage>
        <taxon>Eukaryota</taxon>
        <taxon>Fungi</taxon>
        <taxon>Dikarya</taxon>
        <taxon>Ascomycota</taxon>
        <taxon>Pezizomycotina</taxon>
        <taxon>Eurotiomycetes</taxon>
        <taxon>Eurotiomycetidae</taxon>
        <taxon>Eurotiales</taxon>
        <taxon>Aspergillaceae</taxon>
        <taxon>Monascus</taxon>
    </lineage>
</organism>
<accession>A0A507QR40</accession>
<dbReference type="PROSITE" id="PS50006">
    <property type="entry name" value="FHA_DOMAIN"/>
    <property type="match status" value="1"/>
</dbReference>
<evidence type="ECO:0000259" key="11">
    <source>
        <dbReference type="PROSITE" id="PS50006"/>
    </source>
</evidence>
<dbReference type="PROSITE" id="PS00108">
    <property type="entry name" value="PROTEIN_KINASE_ST"/>
    <property type="match status" value="1"/>
</dbReference>
<reference evidence="13 14" key="1">
    <citation type="submission" date="2019-06" db="EMBL/GenBank/DDBJ databases">
        <title>Wine fermentation using esterase from Monascus purpureus.</title>
        <authorList>
            <person name="Geng C."/>
            <person name="Zhang Y."/>
        </authorList>
    </citation>
    <scope>NUCLEOTIDE SEQUENCE [LARGE SCALE GENOMIC DNA]</scope>
    <source>
        <strain evidence="13">HQ1</strain>
    </source>
</reference>
<feature type="compositionally biased region" description="Polar residues" evidence="10">
    <location>
        <begin position="1"/>
        <end position="11"/>
    </location>
</feature>
<name>A0A507QR40_MONPU</name>
<dbReference type="GO" id="GO:0005524">
    <property type="term" value="F:ATP binding"/>
    <property type="evidence" value="ECO:0007669"/>
    <property type="project" value="UniProtKB-UniRule"/>
</dbReference>
<keyword evidence="14" id="KW-1185">Reference proteome</keyword>
<dbReference type="PROSITE" id="PS50011">
    <property type="entry name" value="PROTEIN_KINASE_DOM"/>
    <property type="match status" value="1"/>
</dbReference>
<evidence type="ECO:0000256" key="2">
    <source>
        <dbReference type="ARBA" id="ARBA00005575"/>
    </source>
</evidence>
<feature type="compositionally biased region" description="Polar residues" evidence="10">
    <location>
        <begin position="752"/>
        <end position="766"/>
    </location>
</feature>
<dbReference type="AlphaFoldDB" id="A0A507QR40"/>
<dbReference type="Gene3D" id="2.60.200.20">
    <property type="match status" value="1"/>
</dbReference>
<feature type="binding site" evidence="9">
    <location>
        <position position="268"/>
    </location>
    <ligand>
        <name>ATP</name>
        <dbReference type="ChEBI" id="CHEBI:30616"/>
    </ligand>
</feature>
<proteinExistence type="inferred from homology"/>
<dbReference type="InterPro" id="IPR000719">
    <property type="entry name" value="Prot_kinase_dom"/>
</dbReference>
<dbReference type="Gene3D" id="3.30.200.20">
    <property type="entry name" value="Phosphorylase Kinase, domain 1"/>
    <property type="match status" value="1"/>
</dbReference>
<feature type="domain" description="Protein kinase" evidence="12">
    <location>
        <begin position="239"/>
        <end position="522"/>
    </location>
</feature>
<comment type="subcellular location">
    <subcellularLocation>
        <location evidence="1">Preautophagosomal structure membrane</location>
        <topology evidence="1">Peripheral membrane protein</topology>
    </subcellularLocation>
</comment>
<feature type="region of interest" description="Disordered" evidence="10">
    <location>
        <begin position="1"/>
        <end position="20"/>
    </location>
</feature>
<dbReference type="FunFam" id="1.10.510.10:FF:000861">
    <property type="entry name" value="Serine/threonine-protein kinase RAD53"/>
    <property type="match status" value="1"/>
</dbReference>
<evidence type="ECO:0000259" key="12">
    <source>
        <dbReference type="PROSITE" id="PS50011"/>
    </source>
</evidence>
<dbReference type="GO" id="GO:0010506">
    <property type="term" value="P:regulation of autophagy"/>
    <property type="evidence" value="ECO:0007669"/>
    <property type="project" value="InterPro"/>
</dbReference>
<dbReference type="InterPro" id="IPR008271">
    <property type="entry name" value="Ser/Thr_kinase_AS"/>
</dbReference>
<dbReference type="PROSITE" id="PS00107">
    <property type="entry name" value="PROTEIN_KINASE_ATP"/>
    <property type="match status" value="1"/>
</dbReference>
<dbReference type="InterPro" id="IPR000253">
    <property type="entry name" value="FHA_dom"/>
</dbReference>
<dbReference type="STRING" id="5098.A0A507QR40"/>
<feature type="domain" description="FHA" evidence="11">
    <location>
        <begin position="91"/>
        <end position="145"/>
    </location>
</feature>
<dbReference type="Pfam" id="PF00498">
    <property type="entry name" value="FHA"/>
    <property type="match status" value="1"/>
</dbReference>
<dbReference type="Gene3D" id="1.10.510.10">
    <property type="entry name" value="Transferase(Phosphotransferase) domain 1"/>
    <property type="match status" value="1"/>
</dbReference>
<evidence type="ECO:0000256" key="4">
    <source>
        <dbReference type="ARBA" id="ARBA00019599"/>
    </source>
</evidence>
<evidence type="ECO:0000256" key="1">
    <source>
        <dbReference type="ARBA" id="ARBA00004623"/>
    </source>
</evidence>
<feature type="region of interest" description="Disordered" evidence="10">
    <location>
        <begin position="717"/>
        <end position="771"/>
    </location>
</feature>
<dbReference type="InterPro" id="IPR008984">
    <property type="entry name" value="SMAD_FHA_dom_sf"/>
</dbReference>
<dbReference type="InterPro" id="IPR045269">
    <property type="entry name" value="Atg1-like"/>
</dbReference>